<evidence type="ECO:0000259" key="1">
    <source>
        <dbReference type="PROSITE" id="PS51186"/>
    </source>
</evidence>
<accession>A0ABT6H2M0</accession>
<organism evidence="2 3">
    <name type="scientific">Ectobacillus antri</name>
    <dbReference type="NCBI Taxonomy" id="2486280"/>
    <lineage>
        <taxon>Bacteria</taxon>
        <taxon>Bacillati</taxon>
        <taxon>Bacillota</taxon>
        <taxon>Bacilli</taxon>
        <taxon>Bacillales</taxon>
        <taxon>Bacillaceae</taxon>
        <taxon>Ectobacillus</taxon>
    </lineage>
</organism>
<dbReference type="PROSITE" id="PS51186">
    <property type="entry name" value="GNAT"/>
    <property type="match status" value="1"/>
</dbReference>
<dbReference type="CDD" id="cd04301">
    <property type="entry name" value="NAT_SF"/>
    <property type="match status" value="1"/>
</dbReference>
<dbReference type="Proteomes" id="UP001218246">
    <property type="component" value="Unassembled WGS sequence"/>
</dbReference>
<feature type="domain" description="N-acetyltransferase" evidence="1">
    <location>
        <begin position="1"/>
        <end position="167"/>
    </location>
</feature>
<dbReference type="RefSeq" id="WP_124564626.1">
    <property type="nucleotide sequence ID" value="NZ_JARRRY010000001.1"/>
</dbReference>
<dbReference type="PANTHER" id="PTHR43415">
    <property type="entry name" value="SPERMIDINE N(1)-ACETYLTRANSFERASE"/>
    <property type="match status" value="1"/>
</dbReference>
<proteinExistence type="predicted"/>
<dbReference type="SUPFAM" id="SSF55729">
    <property type="entry name" value="Acyl-CoA N-acyltransferases (Nat)"/>
    <property type="match status" value="1"/>
</dbReference>
<reference evidence="2 3" key="1">
    <citation type="submission" date="2023-04" db="EMBL/GenBank/DDBJ databases">
        <title>Ectobacillus antri isolated from activated sludge.</title>
        <authorList>
            <person name="Yan P."/>
            <person name="Liu X."/>
        </authorList>
    </citation>
    <scope>NUCLEOTIDE SEQUENCE [LARGE SCALE GENOMIC DNA]</scope>
    <source>
        <strain evidence="2 3">C18H</strain>
    </source>
</reference>
<dbReference type="PANTHER" id="PTHR43415:SF3">
    <property type="entry name" value="GNAT-FAMILY ACETYLTRANSFERASE"/>
    <property type="match status" value="1"/>
</dbReference>
<keyword evidence="3" id="KW-1185">Reference proteome</keyword>
<evidence type="ECO:0000313" key="3">
    <source>
        <dbReference type="Proteomes" id="UP001218246"/>
    </source>
</evidence>
<sequence>MRIREALLHDAMQIVAIKQEIITTTSFFVSAPEEIPKDVQREKLRIEESKIKGNLILVAEVNEEVVGFLEFKRNPMQRLNHTGSFGMGIQKEHRGVGIGTSMLAYLIAWALVQEGLEKICLGVLSNNERALHVYHKLGFQEEGRQRKQVRFEDGTYADDIWMALHLEKRRK</sequence>
<evidence type="ECO:0000313" key="2">
    <source>
        <dbReference type="EMBL" id="MDG5753018.1"/>
    </source>
</evidence>
<dbReference type="Gene3D" id="3.40.630.30">
    <property type="match status" value="1"/>
</dbReference>
<name>A0ABT6H2M0_9BACI</name>
<dbReference type="EMBL" id="JARULN010000001">
    <property type="protein sequence ID" value="MDG5753018.1"/>
    <property type="molecule type" value="Genomic_DNA"/>
</dbReference>
<gene>
    <name evidence="2" type="ORF">P6P90_03260</name>
</gene>
<dbReference type="InterPro" id="IPR016181">
    <property type="entry name" value="Acyl_CoA_acyltransferase"/>
</dbReference>
<protein>
    <submittedName>
        <fullName evidence="2">GNAT family N-acetyltransferase</fullName>
    </submittedName>
</protein>
<comment type="caution">
    <text evidence="2">The sequence shown here is derived from an EMBL/GenBank/DDBJ whole genome shotgun (WGS) entry which is preliminary data.</text>
</comment>
<dbReference type="Pfam" id="PF00583">
    <property type="entry name" value="Acetyltransf_1"/>
    <property type="match status" value="1"/>
</dbReference>
<dbReference type="InterPro" id="IPR000182">
    <property type="entry name" value="GNAT_dom"/>
</dbReference>